<proteinExistence type="predicted"/>
<gene>
    <name evidence="1" type="ORF">SAMN06265219_113139</name>
</gene>
<protein>
    <submittedName>
        <fullName evidence="1">Uncharacterized protein</fullName>
    </submittedName>
</protein>
<dbReference type="Proteomes" id="UP000317557">
    <property type="component" value="Unassembled WGS sequence"/>
</dbReference>
<sequence length="113" mass="13297">MENQFKVWYLPSENRIRDLNLLAMKDSGLLTFEKDGLKFEGKNENIYIKNFQSISYGKQGRDFVNNWVKIEYLSDDKELKTAFFADKKMLGWSGIFGGTKNLYKKIKTEFQFG</sequence>
<accession>A0A521ETJ2</accession>
<keyword evidence="2" id="KW-1185">Reference proteome</keyword>
<name>A0A521ETJ2_9BACT</name>
<dbReference type="RefSeq" id="WP_142455435.1">
    <property type="nucleotide sequence ID" value="NZ_FXTP01000013.1"/>
</dbReference>
<dbReference type="EMBL" id="FXTP01000013">
    <property type="protein sequence ID" value="SMO87243.1"/>
    <property type="molecule type" value="Genomic_DNA"/>
</dbReference>
<dbReference type="AlphaFoldDB" id="A0A521ETJ2"/>
<dbReference type="OrthoDB" id="1335973at2"/>
<evidence type="ECO:0000313" key="1">
    <source>
        <dbReference type="EMBL" id="SMO87243.1"/>
    </source>
</evidence>
<organism evidence="1 2">
    <name type="scientific">Gracilimonas mengyeensis</name>
    <dbReference type="NCBI Taxonomy" id="1302730"/>
    <lineage>
        <taxon>Bacteria</taxon>
        <taxon>Pseudomonadati</taxon>
        <taxon>Balneolota</taxon>
        <taxon>Balneolia</taxon>
        <taxon>Balneolales</taxon>
        <taxon>Balneolaceae</taxon>
        <taxon>Gracilimonas</taxon>
    </lineage>
</organism>
<evidence type="ECO:0000313" key="2">
    <source>
        <dbReference type="Proteomes" id="UP000317557"/>
    </source>
</evidence>
<reference evidence="1 2" key="1">
    <citation type="submission" date="2017-05" db="EMBL/GenBank/DDBJ databases">
        <authorList>
            <person name="Varghese N."/>
            <person name="Submissions S."/>
        </authorList>
    </citation>
    <scope>NUCLEOTIDE SEQUENCE [LARGE SCALE GENOMIC DNA]</scope>
    <source>
        <strain evidence="1 2">DSM 21985</strain>
    </source>
</reference>